<dbReference type="AlphaFoldDB" id="A0A6J8D5S9"/>
<sequence length="287" mass="31982">MYNLRDRSRIPQGSNSLGRGITTLTSSTIPTWSVASTNIDTCSFGDATSHNYLDSNQAISLNQGEISTSSRPFLSTGNNTEREITHRFEQNASSLGNFSLNLPGDGIQREVSTNPFLFPTQSKSDSAIATMTRAKSCESEEMINLRQELDALRNENLQMKNNAQHFPQIEPDHGISSQNRHANVAQPTALLHQNVYTGTTMPETQQRPNYSYTSTTMPEIQPRPNYLQYPNNSTVPNWLHRQQYSGSQQQHSGLQILKTLDKIMGEKPECHFTTAGILGMLILCNSS</sequence>
<feature type="coiled-coil region" evidence="1">
    <location>
        <begin position="135"/>
        <end position="162"/>
    </location>
</feature>
<evidence type="ECO:0000256" key="2">
    <source>
        <dbReference type="SAM" id="MobiDB-lite"/>
    </source>
</evidence>
<keyword evidence="4" id="KW-1185">Reference proteome</keyword>
<proteinExistence type="predicted"/>
<evidence type="ECO:0000313" key="3">
    <source>
        <dbReference type="EMBL" id="CAC5403296.1"/>
    </source>
</evidence>
<dbReference type="OrthoDB" id="6201957at2759"/>
<protein>
    <submittedName>
        <fullName evidence="3">Uncharacterized protein</fullName>
    </submittedName>
</protein>
<evidence type="ECO:0000256" key="1">
    <source>
        <dbReference type="SAM" id="Coils"/>
    </source>
</evidence>
<reference evidence="3 4" key="1">
    <citation type="submission" date="2020-06" db="EMBL/GenBank/DDBJ databases">
        <authorList>
            <person name="Li R."/>
            <person name="Bekaert M."/>
        </authorList>
    </citation>
    <scope>NUCLEOTIDE SEQUENCE [LARGE SCALE GENOMIC DNA]</scope>
    <source>
        <strain evidence="4">wild</strain>
    </source>
</reference>
<feature type="compositionally biased region" description="Polar residues" evidence="2">
    <location>
        <begin position="11"/>
        <end position="21"/>
    </location>
</feature>
<organism evidence="3 4">
    <name type="scientific">Mytilus coruscus</name>
    <name type="common">Sea mussel</name>
    <dbReference type="NCBI Taxonomy" id="42192"/>
    <lineage>
        <taxon>Eukaryota</taxon>
        <taxon>Metazoa</taxon>
        <taxon>Spiralia</taxon>
        <taxon>Lophotrochozoa</taxon>
        <taxon>Mollusca</taxon>
        <taxon>Bivalvia</taxon>
        <taxon>Autobranchia</taxon>
        <taxon>Pteriomorphia</taxon>
        <taxon>Mytilida</taxon>
        <taxon>Mytiloidea</taxon>
        <taxon>Mytilidae</taxon>
        <taxon>Mytilinae</taxon>
        <taxon>Mytilus</taxon>
    </lineage>
</organism>
<accession>A0A6J8D5S9</accession>
<dbReference type="Proteomes" id="UP000507470">
    <property type="component" value="Unassembled WGS sequence"/>
</dbReference>
<feature type="region of interest" description="Disordered" evidence="2">
    <location>
        <begin position="1"/>
        <end position="21"/>
    </location>
</feature>
<dbReference type="EMBL" id="CACVKT020006737">
    <property type="protein sequence ID" value="CAC5403296.1"/>
    <property type="molecule type" value="Genomic_DNA"/>
</dbReference>
<evidence type="ECO:0000313" key="4">
    <source>
        <dbReference type="Proteomes" id="UP000507470"/>
    </source>
</evidence>
<gene>
    <name evidence="3" type="ORF">MCOR_37200</name>
</gene>
<keyword evidence="1" id="KW-0175">Coiled coil</keyword>
<name>A0A6J8D5S9_MYTCO</name>